<keyword evidence="2" id="KW-1185">Reference proteome</keyword>
<comment type="caution">
    <text evidence="1">The sequence shown here is derived from an EMBL/GenBank/DDBJ whole genome shotgun (WGS) entry which is preliminary data.</text>
</comment>
<evidence type="ECO:0000313" key="1">
    <source>
        <dbReference type="EMBL" id="MCQ4334058.1"/>
    </source>
</evidence>
<dbReference type="EMBL" id="JAHLKM010000016">
    <property type="protein sequence ID" value="MCQ4334058.1"/>
    <property type="molecule type" value="Genomic_DNA"/>
</dbReference>
<reference evidence="1" key="1">
    <citation type="journal article" date="2023" name="Front. Microbiol.">
        <title>Genomic-based phylogenetic and metabolic analyses of the genus Natronomonas, and description of Natronomonas aquatica sp. nov.</title>
        <authorList>
            <person name="Garcia-Roldan A."/>
            <person name="Duran-Viseras A."/>
            <person name="de la Haba R.R."/>
            <person name="Corral P."/>
            <person name="Sanchez-Porro C."/>
            <person name="Ventosa A."/>
        </authorList>
    </citation>
    <scope>NUCLEOTIDE SEQUENCE</scope>
    <source>
        <strain evidence="1">F2-12</strain>
    </source>
</reference>
<organism evidence="1 2">
    <name type="scientific">Natronomonas aquatica</name>
    <dbReference type="NCBI Taxonomy" id="2841590"/>
    <lineage>
        <taxon>Archaea</taxon>
        <taxon>Methanobacteriati</taxon>
        <taxon>Methanobacteriota</taxon>
        <taxon>Stenosarchaea group</taxon>
        <taxon>Halobacteria</taxon>
        <taxon>Halobacteriales</taxon>
        <taxon>Natronomonadaceae</taxon>
        <taxon>Natronomonas</taxon>
    </lineage>
</organism>
<protein>
    <recommendedName>
        <fullName evidence="3">CRISPR-associated exonuclease Cas4</fullName>
    </recommendedName>
</protein>
<dbReference type="RefSeq" id="WP_256030092.1">
    <property type="nucleotide sequence ID" value="NZ_JAHLKM010000016.1"/>
</dbReference>
<accession>A0A9R1CRT1</accession>
<evidence type="ECO:0000313" key="2">
    <source>
        <dbReference type="Proteomes" id="UP001139494"/>
    </source>
</evidence>
<sequence length="216" mass="24179">MEAFTDIATATYCPRKLYYRRKHDDNEPPESVAGIRNLAFRYEDLLDSADLAAEPIAVSPSEYSETLGRTSVTTDRWGELVDPAETRVYLAGKDAHGIAHKLLEDPPAPVIVSPGEPPERGVWGPQGVRATAAAKALSWERKRPIERPYVEYPAYGIVRRVRLTTRRKAAYRKALRTAESLDGPPPRLGDDARCRACEYRSECGTKTRSLRSRLPL</sequence>
<name>A0A9R1CRT1_9EURY</name>
<dbReference type="AlphaFoldDB" id="A0A9R1CRT1"/>
<evidence type="ECO:0008006" key="3">
    <source>
        <dbReference type="Google" id="ProtNLM"/>
    </source>
</evidence>
<gene>
    <name evidence="1" type="ORF">KM295_11325</name>
</gene>
<proteinExistence type="predicted"/>
<dbReference type="Proteomes" id="UP001139494">
    <property type="component" value="Unassembled WGS sequence"/>
</dbReference>